<protein>
    <recommendedName>
        <fullName evidence="1">BTB domain-containing protein</fullName>
    </recommendedName>
</protein>
<dbReference type="PANTHER" id="PTHR47843:SF5">
    <property type="entry name" value="BTB_POZ DOMAIN PROTEIN"/>
    <property type="match status" value="1"/>
</dbReference>
<sequence>MLNNPEYSDMTVYAGIQQTPFKLHRAVMCISSGFLKACCDSSSFKEGATKAVYLPDIEPEVFQKVVLWLYEENYKYTWTNWNEDLKLIRAADLLKIEDLRANILNKPYCIRNADITFACSRFHQRLHRSFWETSL</sequence>
<dbReference type="EMBL" id="WIWT01000025">
    <property type="protein sequence ID" value="KAF3213500.1"/>
    <property type="molecule type" value="Genomic_DNA"/>
</dbReference>
<dbReference type="InterPro" id="IPR011333">
    <property type="entry name" value="SKP1/BTB/POZ_sf"/>
</dbReference>
<dbReference type="CDD" id="cd18186">
    <property type="entry name" value="BTB_POZ_ZBTB_KLHL-like"/>
    <property type="match status" value="1"/>
</dbReference>
<evidence type="ECO:0000313" key="2">
    <source>
        <dbReference type="EMBL" id="KAF3213500.1"/>
    </source>
</evidence>
<name>A0A7C8V9W0_ORBOL</name>
<dbReference type="InterPro" id="IPR000210">
    <property type="entry name" value="BTB/POZ_dom"/>
</dbReference>
<gene>
    <name evidence="3" type="ORF">TWF106_007415</name>
    <name evidence="2" type="ORF">TWF679_005316</name>
</gene>
<dbReference type="Proteomes" id="UP000472727">
    <property type="component" value="Unassembled WGS sequence"/>
</dbReference>
<feature type="domain" description="BTB" evidence="1">
    <location>
        <begin position="8"/>
        <end position="78"/>
    </location>
</feature>
<dbReference type="Gene3D" id="3.30.710.10">
    <property type="entry name" value="Potassium Channel Kv1.1, Chain A"/>
    <property type="match status" value="1"/>
</dbReference>
<dbReference type="AlphaFoldDB" id="A0A7C8V9W0"/>
<dbReference type="OrthoDB" id="6359816at2759"/>
<evidence type="ECO:0000313" key="3">
    <source>
        <dbReference type="EMBL" id="KAF3228383.1"/>
    </source>
</evidence>
<accession>A0A7C8V9W0</accession>
<proteinExistence type="predicted"/>
<dbReference type="Proteomes" id="UP000614610">
    <property type="component" value="Unassembled WGS sequence"/>
</dbReference>
<comment type="caution">
    <text evidence="3">The sequence shown here is derived from an EMBL/GenBank/DDBJ whole genome shotgun (WGS) entry which is preliminary data.</text>
</comment>
<evidence type="ECO:0000313" key="4">
    <source>
        <dbReference type="Proteomes" id="UP000472727"/>
    </source>
</evidence>
<dbReference type="PROSITE" id="PS50097">
    <property type="entry name" value="BTB"/>
    <property type="match status" value="1"/>
</dbReference>
<evidence type="ECO:0000259" key="1">
    <source>
        <dbReference type="PROSITE" id="PS50097"/>
    </source>
</evidence>
<dbReference type="Pfam" id="PF00651">
    <property type="entry name" value="BTB"/>
    <property type="match status" value="1"/>
</dbReference>
<dbReference type="EMBL" id="WIWS01000004">
    <property type="protein sequence ID" value="KAF3228383.1"/>
    <property type="molecule type" value="Genomic_DNA"/>
</dbReference>
<dbReference type="PANTHER" id="PTHR47843">
    <property type="entry name" value="BTB DOMAIN-CONTAINING PROTEIN-RELATED"/>
    <property type="match status" value="1"/>
</dbReference>
<reference evidence="3 4" key="1">
    <citation type="submission" date="2019-06" db="EMBL/GenBank/DDBJ databases">
        <authorList>
            <person name="Palmer J.M."/>
        </authorList>
    </citation>
    <scope>NUCLEOTIDE SEQUENCE [LARGE SCALE GENOMIC DNA]</scope>
    <source>
        <strain evidence="3 4">TWF106</strain>
        <strain evidence="2">TWF679</strain>
    </source>
</reference>
<organism evidence="3 4">
    <name type="scientific">Orbilia oligospora</name>
    <name type="common">Nematode-trapping fungus</name>
    <name type="synonym">Arthrobotrys oligospora</name>
    <dbReference type="NCBI Taxonomy" id="2813651"/>
    <lineage>
        <taxon>Eukaryota</taxon>
        <taxon>Fungi</taxon>
        <taxon>Dikarya</taxon>
        <taxon>Ascomycota</taxon>
        <taxon>Pezizomycotina</taxon>
        <taxon>Orbiliomycetes</taxon>
        <taxon>Orbiliales</taxon>
        <taxon>Orbiliaceae</taxon>
        <taxon>Orbilia</taxon>
    </lineage>
</organism>
<dbReference type="SUPFAM" id="SSF54695">
    <property type="entry name" value="POZ domain"/>
    <property type="match status" value="1"/>
</dbReference>